<accession>A0AA39M6I8</accession>
<feature type="compositionally biased region" description="Basic and acidic residues" evidence="1">
    <location>
        <begin position="32"/>
        <end position="41"/>
    </location>
</feature>
<dbReference type="AlphaFoldDB" id="A0AA39M6I8"/>
<gene>
    <name evidence="2" type="ORF">QR680_007516</name>
</gene>
<reference evidence="2" key="1">
    <citation type="submission" date="2023-06" db="EMBL/GenBank/DDBJ databases">
        <title>Genomic analysis of the entomopathogenic nematode Steinernema hermaphroditum.</title>
        <authorList>
            <person name="Schwarz E.M."/>
            <person name="Heppert J.K."/>
            <person name="Baniya A."/>
            <person name="Schwartz H.T."/>
            <person name="Tan C.-H."/>
            <person name="Antoshechkin I."/>
            <person name="Sternberg P.W."/>
            <person name="Goodrich-Blair H."/>
            <person name="Dillman A.R."/>
        </authorList>
    </citation>
    <scope>NUCLEOTIDE SEQUENCE</scope>
    <source>
        <strain evidence="2">PS9179</strain>
        <tissue evidence="2">Whole animal</tissue>
    </source>
</reference>
<name>A0AA39M6I8_9BILA</name>
<proteinExistence type="predicted"/>
<sequence length="114" mass="13453">MTYLSESILISIGPAGVEDNTQRPRHSRHHPAWMERKEGGRKAPPSSVITRQLQLLQMIRRERQRENSVFNVPMRYQVPTMIYRPPDDLVDAVYNVLRSIYDVAFEEELEREMK</sequence>
<dbReference type="Proteomes" id="UP001175271">
    <property type="component" value="Unassembled WGS sequence"/>
</dbReference>
<keyword evidence="3" id="KW-1185">Reference proteome</keyword>
<protein>
    <submittedName>
        <fullName evidence="2">Uncharacterized protein</fullName>
    </submittedName>
</protein>
<feature type="region of interest" description="Disordered" evidence="1">
    <location>
        <begin position="15"/>
        <end position="47"/>
    </location>
</feature>
<organism evidence="2 3">
    <name type="scientific">Steinernema hermaphroditum</name>
    <dbReference type="NCBI Taxonomy" id="289476"/>
    <lineage>
        <taxon>Eukaryota</taxon>
        <taxon>Metazoa</taxon>
        <taxon>Ecdysozoa</taxon>
        <taxon>Nematoda</taxon>
        <taxon>Chromadorea</taxon>
        <taxon>Rhabditida</taxon>
        <taxon>Tylenchina</taxon>
        <taxon>Panagrolaimomorpha</taxon>
        <taxon>Strongyloidoidea</taxon>
        <taxon>Steinernematidae</taxon>
        <taxon>Steinernema</taxon>
    </lineage>
</organism>
<evidence type="ECO:0000256" key="1">
    <source>
        <dbReference type="SAM" id="MobiDB-lite"/>
    </source>
</evidence>
<evidence type="ECO:0000313" key="2">
    <source>
        <dbReference type="EMBL" id="KAK0422345.1"/>
    </source>
</evidence>
<comment type="caution">
    <text evidence="2">The sequence shown here is derived from an EMBL/GenBank/DDBJ whole genome shotgun (WGS) entry which is preliminary data.</text>
</comment>
<evidence type="ECO:0000313" key="3">
    <source>
        <dbReference type="Proteomes" id="UP001175271"/>
    </source>
</evidence>
<dbReference type="EMBL" id="JAUCMV010000001">
    <property type="protein sequence ID" value="KAK0422345.1"/>
    <property type="molecule type" value="Genomic_DNA"/>
</dbReference>